<feature type="compositionally biased region" description="Low complexity" evidence="10">
    <location>
        <begin position="649"/>
        <end position="660"/>
    </location>
</feature>
<evidence type="ECO:0000256" key="7">
    <source>
        <dbReference type="ARBA" id="ARBA00022833"/>
    </source>
</evidence>
<sequence>MNISSLLSSWDSGAGGTTPRQPIAPFTNATPSSMNEMAKPVAMDPLSDDENFDAERLPPSSSTSRLSASPGPRPQPSQPIGMDHSSDDETLGAARSPPSHIANAIATFSSIGRPDDDIPWESFLGSQAPQQSQANVRANLENLLSVNEHEIAPADRLETPLQMSCELMPHQRVGLTWLVKQEKSNRKGALLADTMGLGKTIQALALMLAHQSNNDSRKTTLIVAPLALLKQWEAEIRQKVERHYRLKTFIYHGLNKKGMTAAKLMKYDVVLTTYGTIGHEFRRKRNYGILAEDAMFYRIILDEAHNIKNRRSTTSEAVCKIKGTYRICMTGTPFMNNTSEIYSLIRFLRIEPYRWWEEFSQDIDRPIRKWEDDEHSEAMRRLRALIWSFTMRRSKHSVLDGVRILNLPTKEIVEVKAEFNEDQANFYNALEASHRDKFEKYSNSRSKKKNYMAILVLILRLRQVCSHPHLIKNFGIPDGAELDSDGMTELALDLSPAVVEQVCSQPSFTCPICDELTIDPLIIAPCGHHICCQCFTAVMQVNVLEGRDAGAPGISDTTCPHDGCTSEILPDRVICYTYFVRAHGPGVARIEGAGGDDSETCESETEDEEGTPNKRLKREGLARSGPMKQEVKQEGAQESRSSIVKTEEASSSLPALSSVPDRGLQGGNVKREDTEAEAAQDPLKGLEDFMDAADSLLARGRATMIRGGKFNPTPAPAIDAARSSPPKRPIKSEPGSASPSSQPRSAKRSKKNDGGYKEKKKVITLADLKRESQRNATAKAAYLQRLRKDWVSSAKIDATMELLRRLRDEKPDEKILVFSLWTSFLDLLEVPLHDGKFTYARYDGSMKPQARDEAVKQFAREPAASGRATTLDSNGQRSIGTRVLLVSLTAGNAGLNLTAASQVVVLEPFWNPFVEDQAVDRAHRIGQRRAVTVHRVLVAGTVEDRILELQERKRRLVGAALSEEGARGIGRLSLQELRGLFGVR</sequence>
<evidence type="ECO:0000256" key="9">
    <source>
        <dbReference type="PROSITE-ProRule" id="PRU00175"/>
    </source>
</evidence>
<keyword evidence="8" id="KW-0067">ATP-binding</keyword>
<dbReference type="SMART" id="SM00490">
    <property type="entry name" value="HELICc"/>
    <property type="match status" value="1"/>
</dbReference>
<dbReference type="InterPro" id="IPR013083">
    <property type="entry name" value="Znf_RING/FYVE/PHD"/>
</dbReference>
<evidence type="ECO:0000313" key="14">
    <source>
        <dbReference type="EMBL" id="KAK7999055.1"/>
    </source>
</evidence>
<feature type="region of interest" description="Disordered" evidence="10">
    <location>
        <begin position="589"/>
        <end position="685"/>
    </location>
</feature>
<dbReference type="CDD" id="cd18793">
    <property type="entry name" value="SF2_C_SNF"/>
    <property type="match status" value="1"/>
</dbReference>
<evidence type="ECO:0000256" key="1">
    <source>
        <dbReference type="ARBA" id="ARBA00007025"/>
    </source>
</evidence>
<dbReference type="Gene3D" id="3.40.50.300">
    <property type="entry name" value="P-loop containing nucleotide triphosphate hydrolases"/>
    <property type="match status" value="2"/>
</dbReference>
<dbReference type="Pfam" id="PF00271">
    <property type="entry name" value="Helicase_C"/>
    <property type="match status" value="1"/>
</dbReference>
<dbReference type="PANTHER" id="PTHR45626:SF16">
    <property type="entry name" value="ATP-DEPENDENT HELICASE ULS1"/>
    <property type="match status" value="1"/>
</dbReference>
<evidence type="ECO:0000256" key="10">
    <source>
        <dbReference type="SAM" id="MobiDB-lite"/>
    </source>
</evidence>
<dbReference type="Gene3D" id="3.30.40.10">
    <property type="entry name" value="Zinc/RING finger domain, C3HC4 (zinc finger)"/>
    <property type="match status" value="1"/>
</dbReference>
<keyword evidence="4 9" id="KW-0863">Zinc-finger</keyword>
<dbReference type="InterPro" id="IPR027417">
    <property type="entry name" value="P-loop_NTPase"/>
</dbReference>
<keyword evidence="15" id="KW-1185">Reference proteome</keyword>
<evidence type="ECO:0000259" key="11">
    <source>
        <dbReference type="PROSITE" id="PS50089"/>
    </source>
</evidence>
<dbReference type="PROSITE" id="PS51194">
    <property type="entry name" value="HELICASE_CTER"/>
    <property type="match status" value="1"/>
</dbReference>
<evidence type="ECO:0000256" key="2">
    <source>
        <dbReference type="ARBA" id="ARBA00022723"/>
    </source>
</evidence>
<evidence type="ECO:0000256" key="5">
    <source>
        <dbReference type="ARBA" id="ARBA00022801"/>
    </source>
</evidence>
<feature type="compositionally biased region" description="Acidic residues" evidence="10">
    <location>
        <begin position="594"/>
        <end position="610"/>
    </location>
</feature>
<feature type="region of interest" description="Disordered" evidence="10">
    <location>
        <begin position="706"/>
        <end position="758"/>
    </location>
</feature>
<keyword evidence="3" id="KW-0547">Nucleotide-binding</keyword>
<proteinExistence type="inferred from homology"/>
<gene>
    <name evidence="14" type="ORF">PG991_014730</name>
</gene>
<comment type="similarity">
    <text evidence="1">Belongs to the SNF2/RAD54 helicase family.</text>
</comment>
<keyword evidence="7" id="KW-0862">Zinc</keyword>
<feature type="compositionally biased region" description="Polar residues" evidence="10">
    <location>
        <begin position="1"/>
        <end position="11"/>
    </location>
</feature>
<dbReference type="PROSITE" id="PS50089">
    <property type="entry name" value="ZF_RING_2"/>
    <property type="match status" value="1"/>
</dbReference>
<dbReference type="Gene3D" id="3.40.50.10810">
    <property type="entry name" value="Tandem AAA-ATPase domain"/>
    <property type="match status" value="1"/>
</dbReference>
<dbReference type="SMART" id="SM00487">
    <property type="entry name" value="DEXDc"/>
    <property type="match status" value="1"/>
</dbReference>
<feature type="domain" description="RING-type" evidence="11">
    <location>
        <begin position="510"/>
        <end position="562"/>
    </location>
</feature>
<reference evidence="14 15" key="1">
    <citation type="submission" date="2023-01" db="EMBL/GenBank/DDBJ databases">
        <title>Analysis of 21 Apiospora genomes using comparative genomics revels a genus with tremendous synthesis potential of carbohydrate active enzymes and secondary metabolites.</title>
        <authorList>
            <person name="Sorensen T."/>
        </authorList>
    </citation>
    <scope>NUCLEOTIDE SEQUENCE [LARGE SCALE GENOMIC DNA]</scope>
    <source>
        <strain evidence="14 15">CBS 20057</strain>
    </source>
</reference>
<feature type="region of interest" description="Disordered" evidence="10">
    <location>
        <begin position="1"/>
        <end position="97"/>
    </location>
</feature>
<evidence type="ECO:0000256" key="4">
    <source>
        <dbReference type="ARBA" id="ARBA00022771"/>
    </source>
</evidence>
<dbReference type="EMBL" id="JAQQWI010000019">
    <property type="protein sequence ID" value="KAK7999055.1"/>
    <property type="molecule type" value="Genomic_DNA"/>
</dbReference>
<dbReference type="InterPro" id="IPR001650">
    <property type="entry name" value="Helicase_C-like"/>
</dbReference>
<dbReference type="SUPFAM" id="SSF52540">
    <property type="entry name" value="P-loop containing nucleoside triphosphate hydrolases"/>
    <property type="match status" value="2"/>
</dbReference>
<dbReference type="InterPro" id="IPR014001">
    <property type="entry name" value="Helicase_ATP-bd"/>
</dbReference>
<accession>A0ABR1R4E1</accession>
<feature type="compositionally biased region" description="Polar residues" evidence="10">
    <location>
        <begin position="735"/>
        <end position="744"/>
    </location>
</feature>
<dbReference type="Proteomes" id="UP001396898">
    <property type="component" value="Unassembled WGS sequence"/>
</dbReference>
<dbReference type="PROSITE" id="PS51192">
    <property type="entry name" value="HELICASE_ATP_BIND_1"/>
    <property type="match status" value="1"/>
</dbReference>
<evidence type="ECO:0000256" key="6">
    <source>
        <dbReference type="ARBA" id="ARBA00022806"/>
    </source>
</evidence>
<dbReference type="InterPro" id="IPR049730">
    <property type="entry name" value="SNF2/RAD54-like_C"/>
</dbReference>
<dbReference type="Pfam" id="PF00176">
    <property type="entry name" value="SNF2-rel_dom"/>
    <property type="match status" value="1"/>
</dbReference>
<evidence type="ECO:0000313" key="15">
    <source>
        <dbReference type="Proteomes" id="UP001396898"/>
    </source>
</evidence>
<dbReference type="InterPro" id="IPR000330">
    <property type="entry name" value="SNF2_N"/>
</dbReference>
<evidence type="ECO:0000256" key="3">
    <source>
        <dbReference type="ARBA" id="ARBA00022741"/>
    </source>
</evidence>
<dbReference type="InterPro" id="IPR038718">
    <property type="entry name" value="SNF2-like_sf"/>
</dbReference>
<evidence type="ECO:0000256" key="8">
    <source>
        <dbReference type="ARBA" id="ARBA00022840"/>
    </source>
</evidence>
<name>A0ABR1R4E1_9PEZI</name>
<dbReference type="InterPro" id="IPR018957">
    <property type="entry name" value="Znf_C3HC4_RING-type"/>
</dbReference>
<comment type="caution">
    <text evidence="14">The sequence shown here is derived from an EMBL/GenBank/DDBJ whole genome shotgun (WGS) entry which is preliminary data.</text>
</comment>
<feature type="domain" description="Helicase ATP-binding" evidence="12">
    <location>
        <begin position="180"/>
        <end position="351"/>
    </location>
</feature>
<organism evidence="14 15">
    <name type="scientific">Apiospora marii</name>
    <dbReference type="NCBI Taxonomy" id="335849"/>
    <lineage>
        <taxon>Eukaryota</taxon>
        <taxon>Fungi</taxon>
        <taxon>Dikarya</taxon>
        <taxon>Ascomycota</taxon>
        <taxon>Pezizomycotina</taxon>
        <taxon>Sordariomycetes</taxon>
        <taxon>Xylariomycetidae</taxon>
        <taxon>Amphisphaeriales</taxon>
        <taxon>Apiosporaceae</taxon>
        <taxon>Apiospora</taxon>
    </lineage>
</organism>
<dbReference type="CDD" id="cd18008">
    <property type="entry name" value="DEXDc_SHPRH-like"/>
    <property type="match status" value="1"/>
</dbReference>
<dbReference type="PANTHER" id="PTHR45626">
    <property type="entry name" value="TRANSCRIPTION TERMINATION FACTOR 2-RELATED"/>
    <property type="match status" value="1"/>
</dbReference>
<dbReference type="Pfam" id="PF00097">
    <property type="entry name" value="zf-C3HC4"/>
    <property type="match status" value="1"/>
</dbReference>
<dbReference type="SMART" id="SM00184">
    <property type="entry name" value="RING"/>
    <property type="match status" value="1"/>
</dbReference>
<evidence type="ECO:0000259" key="13">
    <source>
        <dbReference type="PROSITE" id="PS51194"/>
    </source>
</evidence>
<keyword evidence="6" id="KW-0347">Helicase</keyword>
<dbReference type="SUPFAM" id="SSF57850">
    <property type="entry name" value="RING/U-box"/>
    <property type="match status" value="1"/>
</dbReference>
<dbReference type="InterPro" id="IPR001841">
    <property type="entry name" value="Znf_RING"/>
</dbReference>
<evidence type="ECO:0000259" key="12">
    <source>
        <dbReference type="PROSITE" id="PS51192"/>
    </source>
</evidence>
<feature type="domain" description="Helicase C-terminal" evidence="13">
    <location>
        <begin position="798"/>
        <end position="978"/>
    </location>
</feature>
<dbReference type="InterPro" id="IPR050628">
    <property type="entry name" value="SNF2_RAD54_helicase_TF"/>
</dbReference>
<protein>
    <submittedName>
        <fullName evidence="14">Uncharacterized protein</fullName>
    </submittedName>
</protein>
<keyword evidence="5" id="KW-0378">Hydrolase</keyword>
<keyword evidence="2" id="KW-0479">Metal-binding</keyword>
<feature type="compositionally biased region" description="Low complexity" evidence="10">
    <location>
        <begin position="58"/>
        <end position="70"/>
    </location>
</feature>